<evidence type="ECO:0000256" key="2">
    <source>
        <dbReference type="ARBA" id="ARBA00004442"/>
    </source>
</evidence>
<dbReference type="PANTHER" id="PTHR11319">
    <property type="entry name" value="G PROTEIN-COUPLED RECEPTOR-RELATED"/>
    <property type="match status" value="1"/>
</dbReference>
<dbReference type="Gene3D" id="2.160.20.10">
    <property type="entry name" value="Single-stranded right-handed beta-helix, Pectin lyase-like"/>
    <property type="match status" value="1"/>
</dbReference>
<gene>
    <name evidence="8" type="ORF">FRC98_20030</name>
</gene>
<evidence type="ECO:0000313" key="8">
    <source>
        <dbReference type="EMBL" id="TXD33894.1"/>
    </source>
</evidence>
<evidence type="ECO:0000313" key="9">
    <source>
        <dbReference type="Proteomes" id="UP000321412"/>
    </source>
</evidence>
<keyword evidence="5" id="KW-0732">Signal</keyword>
<evidence type="ECO:0000256" key="1">
    <source>
        <dbReference type="ARBA" id="ARBA00004196"/>
    </source>
</evidence>
<accession>A0A5C6X312</accession>
<dbReference type="Proteomes" id="UP000321412">
    <property type="component" value="Unassembled WGS sequence"/>
</dbReference>
<evidence type="ECO:0000256" key="5">
    <source>
        <dbReference type="ARBA" id="ARBA00022729"/>
    </source>
</evidence>
<reference evidence="8 9" key="1">
    <citation type="submission" date="2019-08" db="EMBL/GenBank/DDBJ databases">
        <title>Bradymonadales sp. TMQ4.</title>
        <authorList>
            <person name="Liang Q."/>
        </authorList>
    </citation>
    <scope>NUCLEOTIDE SEQUENCE [LARGE SCALE GENOMIC DNA]</scope>
    <source>
        <strain evidence="8 9">TMQ4</strain>
    </source>
</reference>
<organism evidence="8 9">
    <name type="scientific">Lujinxingia vulgaris</name>
    <dbReference type="NCBI Taxonomy" id="2600176"/>
    <lineage>
        <taxon>Bacteria</taxon>
        <taxon>Deltaproteobacteria</taxon>
        <taxon>Bradymonadales</taxon>
        <taxon>Lujinxingiaceae</taxon>
        <taxon>Lujinxingia</taxon>
    </lineage>
</organism>
<evidence type="ECO:0008006" key="10">
    <source>
        <dbReference type="Google" id="ProtNLM"/>
    </source>
</evidence>
<keyword evidence="7" id="KW-0998">Cell outer membrane</keyword>
<dbReference type="GO" id="GO:0005576">
    <property type="term" value="C:extracellular region"/>
    <property type="evidence" value="ECO:0007669"/>
    <property type="project" value="UniProtKB-SubCell"/>
</dbReference>
<dbReference type="Pfam" id="PF02415">
    <property type="entry name" value="Chlam_PMP"/>
    <property type="match status" value="2"/>
</dbReference>
<evidence type="ECO:0000256" key="4">
    <source>
        <dbReference type="ARBA" id="ARBA00022525"/>
    </source>
</evidence>
<keyword evidence="9" id="KW-1185">Reference proteome</keyword>
<dbReference type="InterPro" id="IPR011050">
    <property type="entry name" value="Pectin_lyase_fold/virulence"/>
</dbReference>
<evidence type="ECO:0000256" key="3">
    <source>
        <dbReference type="ARBA" id="ARBA00004613"/>
    </source>
</evidence>
<keyword evidence="4" id="KW-0964">Secreted</keyword>
<dbReference type="NCBIfam" id="TIGR01376">
    <property type="entry name" value="POMP_repeat"/>
    <property type="match status" value="1"/>
</dbReference>
<evidence type="ECO:0000256" key="6">
    <source>
        <dbReference type="ARBA" id="ARBA00023136"/>
    </source>
</evidence>
<dbReference type="AlphaFoldDB" id="A0A5C6X312"/>
<comment type="caution">
    <text evidence="8">The sequence shown here is derived from an EMBL/GenBank/DDBJ whole genome shotgun (WGS) entry which is preliminary data.</text>
</comment>
<protein>
    <recommendedName>
        <fullName evidence="10">Right handed beta helix domain-containing protein</fullName>
    </recommendedName>
</protein>
<dbReference type="InterPro" id="IPR012334">
    <property type="entry name" value="Pectin_lyas_fold"/>
</dbReference>
<dbReference type="GO" id="GO:0009279">
    <property type="term" value="C:cell outer membrane"/>
    <property type="evidence" value="ECO:0007669"/>
    <property type="project" value="UniProtKB-SubCell"/>
</dbReference>
<dbReference type="OrthoDB" id="5478414at2"/>
<dbReference type="InterPro" id="IPR003368">
    <property type="entry name" value="POMP_repeat"/>
</dbReference>
<evidence type="ECO:0000256" key="7">
    <source>
        <dbReference type="ARBA" id="ARBA00023237"/>
    </source>
</evidence>
<proteinExistence type="predicted"/>
<dbReference type="SUPFAM" id="SSF51126">
    <property type="entry name" value="Pectin lyase-like"/>
    <property type="match status" value="1"/>
</dbReference>
<name>A0A5C6X312_9DELT</name>
<keyword evidence="6" id="KW-0472">Membrane</keyword>
<comment type="subcellular location">
    <subcellularLocation>
        <location evidence="1">Cell envelope</location>
    </subcellularLocation>
    <subcellularLocation>
        <location evidence="2">Cell outer membrane</location>
    </subcellularLocation>
    <subcellularLocation>
        <location evidence="3">Secreted</location>
    </subcellularLocation>
</comment>
<sequence>MSGPEGNTPVDQDEHLEELPVGDYTLSAAPFTVEPAIYEAAPVELTIEADQTTEVSLNFTVLPGQLDVNATGLPAGANLQATLVGPAPETTSQNIAGAQSFDDLTPGEYLLTYEDVLIDDVSHSPSPESLNLTITSDEITSASTTYTVPSGTLTITHSLPDQGTLALSLTNTLGYSQQVTLNGSGSTPLQLPVGDYQFSLDSNDLGTDVYGNPYFVLGLDASFSLGDGQGLTAAITAPAPTQVLRADDQGLGSLREVLGRVLPGSLVTFAPGLTQVTTTSQITIDKEISIVGPGPDVLTLTTSGEHRLFEFDANADVHLEALRIAEIDAILDPGMGGAILSRGLFSLRNLIFEAVENVGDAGGAIAIEATTGDILIEDTTFSDNAVSGRGGAIAIESASHHVYMERVIFDENEALSYGGAIYNDGNLTISDAIFTRNAAMFMSSGGAIYHSALFSSQLRIERALFADNRADSSGRAISSGSSTELTNVTFFNNTTANCDPAYYQRQGSASFANVTFAEHFNAPTSALQASDSGNASIELKASVIAGDGVPLASDCSQDLEFYPPAPITSLGHNYLQTNSPYLITDPTDTVGTTASPLPNPLATLADNGGFSHTMAVTGDENITALSLPAASCTDTTGQPLTEDQRAETRPTADQCTAGAFQATPIPVNLETFDGHGLSGSSYTATHFTTDAGFTWSVIGARSEDVYPIDGEGIILRGKGSSLASVGLSGGVNEVSVDFRKAFTGQTPRHLTLSVNGTIVATSPIFGDVSGPDETVYTLSADNLNISGSFSIVARVRSETDNPTQIVIDNLTWR</sequence>
<dbReference type="EMBL" id="VOSM01000018">
    <property type="protein sequence ID" value="TXD33894.1"/>
    <property type="molecule type" value="Genomic_DNA"/>
</dbReference>
<dbReference type="PANTHER" id="PTHR11319:SF35">
    <property type="entry name" value="OUTER MEMBRANE PROTEIN PMPC-RELATED"/>
    <property type="match status" value="1"/>
</dbReference>